<comment type="caution">
    <text evidence="1">The sequence shown here is derived from an EMBL/GenBank/DDBJ whole genome shotgun (WGS) entry which is preliminary data.</text>
</comment>
<proteinExistence type="predicted"/>
<evidence type="ECO:0000313" key="1">
    <source>
        <dbReference type="EMBL" id="MFF8280204.1"/>
    </source>
</evidence>
<dbReference type="Proteomes" id="UP001603013">
    <property type="component" value="Unassembled WGS sequence"/>
</dbReference>
<gene>
    <name evidence="1" type="ORF">ACF05T_29650</name>
</gene>
<accession>A0ABW6YK13</accession>
<dbReference type="EMBL" id="JBIBSM010000020">
    <property type="protein sequence ID" value="MFF8280204.1"/>
    <property type="molecule type" value="Genomic_DNA"/>
</dbReference>
<keyword evidence="2" id="KW-1185">Reference proteome</keyword>
<sequence length="162" mass="18205">MLSPQRFRDARHTKYDFVAHVLVRCPKCSGIAHVIPAGSAAAGEAFSLFAQRRLVCRACGLTRQAAGGLRLFRGTGEAVDPYFGLPLWLQSETRHGWLWAYNPEHLGLIRQFVQASLREQAPWDAKVRRMTVIARLPTWIKSAKNRAEVLRAVERIQASLAN</sequence>
<dbReference type="RefSeq" id="WP_391937086.1">
    <property type="nucleotide sequence ID" value="NZ_JBIBSM010000020.1"/>
</dbReference>
<name>A0ABW6YK13_9ACTN</name>
<reference evidence="1 2" key="1">
    <citation type="submission" date="2024-10" db="EMBL/GenBank/DDBJ databases">
        <title>The Natural Products Discovery Center: Release of the First 8490 Sequenced Strains for Exploring Actinobacteria Biosynthetic Diversity.</title>
        <authorList>
            <person name="Kalkreuter E."/>
            <person name="Kautsar S.A."/>
            <person name="Yang D."/>
            <person name="Bader C.D."/>
            <person name="Teijaro C.N."/>
            <person name="Fluegel L."/>
            <person name="Davis C.M."/>
            <person name="Simpson J.R."/>
            <person name="Lauterbach L."/>
            <person name="Steele A.D."/>
            <person name="Gui C."/>
            <person name="Meng S."/>
            <person name="Li G."/>
            <person name="Viehrig K."/>
            <person name="Ye F."/>
            <person name="Su P."/>
            <person name="Kiefer A.F."/>
            <person name="Nichols A."/>
            <person name="Cepeda A.J."/>
            <person name="Yan W."/>
            <person name="Fan B."/>
            <person name="Jiang Y."/>
            <person name="Adhikari A."/>
            <person name="Zheng C.-J."/>
            <person name="Schuster L."/>
            <person name="Cowan T.M."/>
            <person name="Smanski M.J."/>
            <person name="Chevrette M.G."/>
            <person name="De Carvalho L.P.S."/>
            <person name="Shen B."/>
        </authorList>
    </citation>
    <scope>NUCLEOTIDE SEQUENCE [LARGE SCALE GENOMIC DNA]</scope>
    <source>
        <strain evidence="1 2">NPDC015755</strain>
    </source>
</reference>
<evidence type="ECO:0000313" key="2">
    <source>
        <dbReference type="Proteomes" id="UP001603013"/>
    </source>
</evidence>
<protein>
    <submittedName>
        <fullName evidence="1">Uncharacterized protein</fullName>
    </submittedName>
</protein>
<organism evidence="1 2">
    <name type="scientific">Streptomyces lateritius</name>
    <dbReference type="NCBI Taxonomy" id="67313"/>
    <lineage>
        <taxon>Bacteria</taxon>
        <taxon>Bacillati</taxon>
        <taxon>Actinomycetota</taxon>
        <taxon>Actinomycetes</taxon>
        <taxon>Kitasatosporales</taxon>
        <taxon>Streptomycetaceae</taxon>
        <taxon>Streptomyces</taxon>
    </lineage>
</organism>